<dbReference type="CDD" id="cd06223">
    <property type="entry name" value="PRTases_typeI"/>
    <property type="match status" value="1"/>
</dbReference>
<evidence type="ECO:0000256" key="8">
    <source>
        <dbReference type="ARBA" id="ARBA00022490"/>
    </source>
</evidence>
<dbReference type="PANTHER" id="PTHR32315">
    <property type="entry name" value="ADENINE PHOSPHORIBOSYLTRANSFERASE"/>
    <property type="match status" value="1"/>
</dbReference>
<sequence length="188" mass="20470">MVGESTKSFDEVRAKVEPLIRSIMDFPKKGINFRDIMPLFAHPKIVDDLCKAIAQHIRTSVGEINAIAALEARGFLFGPIVAILLGVPFVPIRKKGKLPGECLQASYMKEYGEDIIEIQKDAISAGWKVVIIDDLLATGGTLKAAVDLVEKAKATVSEAFVVIELTPLRGREKVKGIPVSALILYDQA</sequence>
<evidence type="ECO:0000256" key="5">
    <source>
        <dbReference type="ARBA" id="ARBA00008391"/>
    </source>
</evidence>
<dbReference type="GO" id="GO:0005737">
    <property type="term" value="C:cytoplasm"/>
    <property type="evidence" value="ECO:0007669"/>
    <property type="project" value="UniProtKB-SubCell"/>
</dbReference>
<comment type="function">
    <text evidence="2">Catalyzes a salvage reaction resulting in the formation of AMP, that is energically less costly than de novo synthesis.</text>
</comment>
<dbReference type="NCBIfam" id="NF002634">
    <property type="entry name" value="PRK02304.1-3"/>
    <property type="match status" value="1"/>
</dbReference>
<keyword evidence="8" id="KW-0963">Cytoplasm</keyword>
<dbReference type="OMA" id="QAYDLEY"/>
<evidence type="ECO:0000256" key="11">
    <source>
        <dbReference type="ARBA" id="ARBA00022726"/>
    </source>
</evidence>
<keyword evidence="11" id="KW-0660">Purine salvage</keyword>
<comment type="catalytic activity">
    <reaction evidence="1">
        <text>AMP + diphosphate = 5-phospho-alpha-D-ribose 1-diphosphate + adenine</text>
        <dbReference type="Rhea" id="RHEA:16609"/>
        <dbReference type="ChEBI" id="CHEBI:16708"/>
        <dbReference type="ChEBI" id="CHEBI:33019"/>
        <dbReference type="ChEBI" id="CHEBI:58017"/>
        <dbReference type="ChEBI" id="CHEBI:456215"/>
        <dbReference type="EC" id="2.4.2.7"/>
    </reaction>
</comment>
<protein>
    <recommendedName>
        <fullName evidence="7">Adenine phosphoribosyltransferase</fullName>
        <ecNumber evidence="6">2.4.2.7</ecNumber>
    </recommendedName>
</protein>
<dbReference type="Gene3D" id="3.40.50.2020">
    <property type="match status" value="1"/>
</dbReference>
<dbReference type="GO" id="GO:0002055">
    <property type="term" value="F:adenine binding"/>
    <property type="evidence" value="ECO:0007669"/>
    <property type="project" value="TreeGrafter"/>
</dbReference>
<accession>A0A7I4XU04</accession>
<dbReference type="Proteomes" id="UP000025227">
    <property type="component" value="Unplaced"/>
</dbReference>
<dbReference type="Pfam" id="PF00156">
    <property type="entry name" value="Pribosyltran"/>
    <property type="match status" value="1"/>
</dbReference>
<keyword evidence="9" id="KW-0328">Glycosyltransferase</keyword>
<evidence type="ECO:0000256" key="6">
    <source>
        <dbReference type="ARBA" id="ARBA00011893"/>
    </source>
</evidence>
<feature type="domain" description="Phosphoribosyltransferase" evidence="12">
    <location>
        <begin position="39"/>
        <end position="163"/>
    </location>
</feature>
<dbReference type="WBParaSite" id="HCON_00010880-00001">
    <property type="protein sequence ID" value="HCON_00010880-00001"/>
    <property type="gene ID" value="HCON_00010880"/>
</dbReference>
<dbReference type="NCBIfam" id="NF002636">
    <property type="entry name" value="PRK02304.1-5"/>
    <property type="match status" value="1"/>
</dbReference>
<dbReference type="OrthoDB" id="363185at2759"/>
<dbReference type="NCBIfam" id="TIGR01090">
    <property type="entry name" value="apt"/>
    <property type="match status" value="1"/>
</dbReference>
<dbReference type="EC" id="2.4.2.7" evidence="6"/>
<dbReference type="GO" id="GO:0006166">
    <property type="term" value="P:purine ribonucleoside salvage"/>
    <property type="evidence" value="ECO:0007669"/>
    <property type="project" value="UniProtKB-KW"/>
</dbReference>
<evidence type="ECO:0000256" key="4">
    <source>
        <dbReference type="ARBA" id="ARBA00004659"/>
    </source>
</evidence>
<keyword evidence="10" id="KW-0808">Transferase</keyword>
<name>A0A7I4XU04_HAECO</name>
<evidence type="ECO:0000256" key="3">
    <source>
        <dbReference type="ARBA" id="ARBA00004496"/>
    </source>
</evidence>
<dbReference type="AlphaFoldDB" id="A0A7I4XU04"/>
<dbReference type="InterPro" id="IPR000836">
    <property type="entry name" value="PRTase_dom"/>
</dbReference>
<evidence type="ECO:0000313" key="13">
    <source>
        <dbReference type="Proteomes" id="UP000025227"/>
    </source>
</evidence>
<comment type="pathway">
    <text evidence="4">Purine metabolism; AMP biosynthesis via salvage pathway; AMP from adenine: step 1/1.</text>
</comment>
<evidence type="ECO:0000256" key="1">
    <source>
        <dbReference type="ARBA" id="ARBA00000868"/>
    </source>
</evidence>
<evidence type="ECO:0000313" key="14">
    <source>
        <dbReference type="WBParaSite" id="HCON_00010880-00001"/>
    </source>
</evidence>
<evidence type="ECO:0000259" key="12">
    <source>
        <dbReference type="Pfam" id="PF00156"/>
    </source>
</evidence>
<dbReference type="InterPro" id="IPR050054">
    <property type="entry name" value="UPRTase/APRTase"/>
</dbReference>
<dbReference type="GO" id="GO:0006168">
    <property type="term" value="P:adenine salvage"/>
    <property type="evidence" value="ECO:0007669"/>
    <property type="project" value="InterPro"/>
</dbReference>
<comment type="subcellular location">
    <subcellularLocation>
        <location evidence="3">Cytoplasm</location>
    </subcellularLocation>
</comment>
<dbReference type="PANTHER" id="PTHR32315:SF3">
    <property type="entry name" value="ADENINE PHOSPHORIBOSYLTRANSFERASE"/>
    <property type="match status" value="1"/>
</dbReference>
<dbReference type="GO" id="GO:0016208">
    <property type="term" value="F:AMP binding"/>
    <property type="evidence" value="ECO:0007669"/>
    <property type="project" value="TreeGrafter"/>
</dbReference>
<keyword evidence="13" id="KW-1185">Reference proteome</keyword>
<evidence type="ECO:0000256" key="10">
    <source>
        <dbReference type="ARBA" id="ARBA00022679"/>
    </source>
</evidence>
<dbReference type="GO" id="GO:0003999">
    <property type="term" value="F:adenine phosphoribosyltransferase activity"/>
    <property type="evidence" value="ECO:0007669"/>
    <property type="project" value="UniProtKB-EC"/>
</dbReference>
<dbReference type="UniPathway" id="UPA00588">
    <property type="reaction ID" value="UER00646"/>
</dbReference>
<dbReference type="InterPro" id="IPR029057">
    <property type="entry name" value="PRTase-like"/>
</dbReference>
<dbReference type="GO" id="GO:0044209">
    <property type="term" value="P:AMP salvage"/>
    <property type="evidence" value="ECO:0007669"/>
    <property type="project" value="UniProtKB-UniPathway"/>
</dbReference>
<dbReference type="SUPFAM" id="SSF53271">
    <property type="entry name" value="PRTase-like"/>
    <property type="match status" value="1"/>
</dbReference>
<evidence type="ECO:0000256" key="2">
    <source>
        <dbReference type="ARBA" id="ARBA00003968"/>
    </source>
</evidence>
<proteinExistence type="inferred from homology"/>
<evidence type="ECO:0000256" key="7">
    <source>
        <dbReference type="ARBA" id="ARBA00017366"/>
    </source>
</evidence>
<organism evidence="13 14">
    <name type="scientific">Haemonchus contortus</name>
    <name type="common">Barber pole worm</name>
    <dbReference type="NCBI Taxonomy" id="6289"/>
    <lineage>
        <taxon>Eukaryota</taxon>
        <taxon>Metazoa</taxon>
        <taxon>Ecdysozoa</taxon>
        <taxon>Nematoda</taxon>
        <taxon>Chromadorea</taxon>
        <taxon>Rhabditida</taxon>
        <taxon>Rhabditina</taxon>
        <taxon>Rhabditomorpha</taxon>
        <taxon>Strongyloidea</taxon>
        <taxon>Trichostrongylidae</taxon>
        <taxon>Haemonchus</taxon>
    </lineage>
</organism>
<comment type="similarity">
    <text evidence="5">Belongs to the purine/pyrimidine phosphoribosyltransferase family.</text>
</comment>
<reference evidence="14" key="1">
    <citation type="submission" date="2020-12" db="UniProtKB">
        <authorList>
            <consortium name="WormBaseParasite"/>
        </authorList>
    </citation>
    <scope>IDENTIFICATION</scope>
    <source>
        <strain evidence="14">MHco3</strain>
    </source>
</reference>
<evidence type="ECO:0000256" key="9">
    <source>
        <dbReference type="ARBA" id="ARBA00022676"/>
    </source>
</evidence>
<dbReference type="InterPro" id="IPR005764">
    <property type="entry name" value="Ade_phspho_trans"/>
</dbReference>
<dbReference type="FunFam" id="3.40.50.2020:FF:000021">
    <property type="entry name" value="Adenine phosphoribosyltransferase"/>
    <property type="match status" value="1"/>
</dbReference>
<dbReference type="HAMAP" id="MF_00004">
    <property type="entry name" value="Aden_phosphoribosyltr"/>
    <property type="match status" value="1"/>
</dbReference>